<evidence type="ECO:0000256" key="2">
    <source>
        <dbReference type="ARBA" id="ARBA00022574"/>
    </source>
</evidence>
<sequence length="323" mass="36378">MGEQRPFLASAGYDQYIRLWDVGTSTSLESIRYKESQVNSIQFSPDGSQLAVAGWQHLRIYDVHVPNPPILHICDNFQKNVMSVGYEERGQWLYTGGEDNTAKVWDFRSALQCQRIFQVSAPVTAVVLHPNQVVLIVADSSGAMYTWDLRRDSSETLSAFDFEIGEYIVKMDVSRTGDHLVAVTNRGKFAIWNLGPVEMNPNGGTIMQVILEKKMQAHNRFALSCRFSPDARNFVTVGADGLAHFWNLADLTKPLDTISVRNCSGGEAIWIWDCAFTYDAQALFTISGKQIRLWDATSKKLLRQFQGHSKTITALAFRDAFYC</sequence>
<keyword evidence="6" id="KW-1185">Reference proteome</keyword>
<keyword evidence="3 5" id="KW-0677">Repeat</keyword>
<proteinExistence type="inferred from homology"/>
<evidence type="ECO:0000256" key="5">
    <source>
        <dbReference type="RuleBase" id="RU369068"/>
    </source>
</evidence>
<dbReference type="PROSITE" id="PS50082">
    <property type="entry name" value="WD_REPEATS_2"/>
    <property type="match status" value="3"/>
</dbReference>
<feature type="repeat" description="WD" evidence="4">
    <location>
        <begin position="1"/>
        <end position="30"/>
    </location>
</feature>
<dbReference type="AlphaFoldDB" id="A0A0N5A961"/>
<dbReference type="STRING" id="451379.A0A0N5A961"/>
<evidence type="ECO:0000256" key="4">
    <source>
        <dbReference type="PROSITE-ProRule" id="PRU00221"/>
    </source>
</evidence>
<dbReference type="InterPro" id="IPR036322">
    <property type="entry name" value="WD40_repeat_dom_sf"/>
</dbReference>
<comment type="function">
    <text evidence="5">Subunit of TORC1 and TORC2, which regulate cell growth and survival in response to nutrient and hormonal signals.</text>
</comment>
<dbReference type="PANTHER" id="PTHR19842">
    <property type="entry name" value="G BETA-LIKE PROTEIN GBL"/>
    <property type="match status" value="1"/>
</dbReference>
<name>A0A0N5A961_9BILA</name>
<protein>
    <recommendedName>
        <fullName evidence="5">Target of rapamycin complex subunit lst8</fullName>
        <shortName evidence="5">TORC subunit lst8</shortName>
    </recommendedName>
</protein>
<dbReference type="PROSITE" id="PS00678">
    <property type="entry name" value="WD_REPEATS_1"/>
    <property type="match status" value="2"/>
</dbReference>
<comment type="similarity">
    <text evidence="1 5">Belongs to the WD repeat LST8 family.</text>
</comment>
<keyword evidence="5" id="KW-0963">Cytoplasm</keyword>
<evidence type="ECO:0000313" key="6">
    <source>
        <dbReference type="Proteomes" id="UP000046393"/>
    </source>
</evidence>
<dbReference type="InterPro" id="IPR015943">
    <property type="entry name" value="WD40/YVTN_repeat-like_dom_sf"/>
</dbReference>
<dbReference type="SMART" id="SM00320">
    <property type="entry name" value="WD40"/>
    <property type="match status" value="6"/>
</dbReference>
<reference evidence="7" key="1">
    <citation type="submission" date="2017-02" db="UniProtKB">
        <authorList>
            <consortium name="WormBaseParasite"/>
        </authorList>
    </citation>
    <scope>IDENTIFICATION</scope>
</reference>
<dbReference type="GO" id="GO:0031931">
    <property type="term" value="C:TORC1 complex"/>
    <property type="evidence" value="ECO:0007669"/>
    <property type="project" value="UniProtKB-UniRule"/>
</dbReference>
<dbReference type="InterPro" id="IPR001680">
    <property type="entry name" value="WD40_rpt"/>
</dbReference>
<comment type="subcellular location">
    <subcellularLocation>
        <location evidence="5">Cytoplasm</location>
    </subcellularLocation>
</comment>
<dbReference type="GO" id="GO:0005737">
    <property type="term" value="C:cytoplasm"/>
    <property type="evidence" value="ECO:0007669"/>
    <property type="project" value="UniProtKB-SubCell"/>
</dbReference>
<evidence type="ECO:0000256" key="3">
    <source>
        <dbReference type="ARBA" id="ARBA00022737"/>
    </source>
</evidence>
<dbReference type="GO" id="GO:0032956">
    <property type="term" value="P:regulation of actin cytoskeleton organization"/>
    <property type="evidence" value="ECO:0007669"/>
    <property type="project" value="TreeGrafter"/>
</dbReference>
<feature type="repeat" description="WD" evidence="4">
    <location>
        <begin position="215"/>
        <end position="248"/>
    </location>
</feature>
<accession>A0A0N5A961</accession>
<evidence type="ECO:0000256" key="1">
    <source>
        <dbReference type="ARBA" id="ARBA00009890"/>
    </source>
</evidence>
<dbReference type="PRINTS" id="PR00320">
    <property type="entry name" value="GPROTEINBRPT"/>
</dbReference>
<dbReference type="Pfam" id="PF00400">
    <property type="entry name" value="WD40"/>
    <property type="match status" value="4"/>
</dbReference>
<comment type="subunit">
    <text evidence="5">Part of TORC1 complex. Part of the TORC2 complex.</text>
</comment>
<dbReference type="InterPro" id="IPR019775">
    <property type="entry name" value="WD40_repeat_CS"/>
</dbReference>
<dbReference type="GO" id="GO:0031929">
    <property type="term" value="P:TOR signaling"/>
    <property type="evidence" value="ECO:0007669"/>
    <property type="project" value="UniProtKB-UniRule"/>
</dbReference>
<feature type="repeat" description="WD" evidence="4">
    <location>
        <begin position="74"/>
        <end position="109"/>
    </location>
</feature>
<evidence type="ECO:0000313" key="7">
    <source>
        <dbReference type="WBParaSite" id="SMUV_0000062901-mRNA-1"/>
    </source>
</evidence>
<dbReference type="Gene3D" id="2.130.10.10">
    <property type="entry name" value="YVTN repeat-like/Quinoprotein amine dehydrogenase"/>
    <property type="match status" value="1"/>
</dbReference>
<dbReference type="InterPro" id="IPR020472">
    <property type="entry name" value="WD40_PAC1"/>
</dbReference>
<dbReference type="PANTHER" id="PTHR19842:SF0">
    <property type="entry name" value="TARGET OF RAPAMYCIN COMPLEX SUBUNIT LST8"/>
    <property type="match status" value="1"/>
</dbReference>
<keyword evidence="2 4" id="KW-0853">WD repeat</keyword>
<dbReference type="PROSITE" id="PS50294">
    <property type="entry name" value="WD_REPEATS_REGION"/>
    <property type="match status" value="1"/>
</dbReference>
<dbReference type="WBParaSite" id="SMUV_0000062901-mRNA-1">
    <property type="protein sequence ID" value="SMUV_0000062901-mRNA-1"/>
    <property type="gene ID" value="SMUV_0000062901"/>
</dbReference>
<dbReference type="Proteomes" id="UP000046393">
    <property type="component" value="Unplaced"/>
</dbReference>
<dbReference type="SUPFAM" id="SSF50978">
    <property type="entry name" value="WD40 repeat-like"/>
    <property type="match status" value="1"/>
</dbReference>
<dbReference type="InterPro" id="IPR037588">
    <property type="entry name" value="MLST8"/>
</dbReference>
<dbReference type="GO" id="GO:0031932">
    <property type="term" value="C:TORC2 complex"/>
    <property type="evidence" value="ECO:0007669"/>
    <property type="project" value="UniProtKB-UniRule"/>
</dbReference>
<organism evidence="6 7">
    <name type="scientific">Syphacia muris</name>
    <dbReference type="NCBI Taxonomy" id="451379"/>
    <lineage>
        <taxon>Eukaryota</taxon>
        <taxon>Metazoa</taxon>
        <taxon>Ecdysozoa</taxon>
        <taxon>Nematoda</taxon>
        <taxon>Chromadorea</taxon>
        <taxon>Rhabditida</taxon>
        <taxon>Spirurina</taxon>
        <taxon>Oxyuridomorpha</taxon>
        <taxon>Oxyuroidea</taxon>
        <taxon>Oxyuridae</taxon>
        <taxon>Syphacia</taxon>
    </lineage>
</organism>